<dbReference type="Proteomes" id="UP001430356">
    <property type="component" value="Unassembled WGS sequence"/>
</dbReference>
<evidence type="ECO:0000313" key="2">
    <source>
        <dbReference type="Proteomes" id="UP001430356"/>
    </source>
</evidence>
<comment type="caution">
    <text evidence="1">The sequence shown here is derived from an EMBL/GenBank/DDBJ whole genome shotgun (WGS) entry which is preliminary data.</text>
</comment>
<protein>
    <submittedName>
        <fullName evidence="1">Mitochondrial RNA binding protein</fullName>
    </submittedName>
</protein>
<organism evidence="1 2">
    <name type="scientific">Novymonas esmeraldas</name>
    <dbReference type="NCBI Taxonomy" id="1808958"/>
    <lineage>
        <taxon>Eukaryota</taxon>
        <taxon>Discoba</taxon>
        <taxon>Euglenozoa</taxon>
        <taxon>Kinetoplastea</taxon>
        <taxon>Metakinetoplastina</taxon>
        <taxon>Trypanosomatida</taxon>
        <taxon>Trypanosomatidae</taxon>
        <taxon>Novymonas</taxon>
    </lineage>
</organism>
<sequence length="918" mass="99964">MRAHRVFSRVATIALRAAGAHRGSAVAAAAAAVAAVTPVRHSSVDAAVLAQETLDTGLRTEASDSVPSPTPTDAVDAAAEEQRHSTLASRLLPYAYSIGVGNSSAEGRLLLPVDRAARRRISKILGVKTTEELLAALERGNSPETPEACAEYVNLVALYIRQQVRLEERAASSSVATRERIAQLHRGLRGLRLSDLENSTLVRKACTLVEERRVPIVVASRLLRLRWPNGFGGAYSGVQQSYVMSLVRSWATEALQQNQLTPAEAQAVLSNSAFALKSMVRRQSSEQQSGDSPGGLSSFIGALATTASRGVTGPSQAEGLIAIMWAVHLTGCPAPPAFWDEMVQRVVSMNEALGGELAAADGDGTPGKVSRAGHFFSTLTTRQLYRFLMVLKLVRWDGDTTVLHQLADQTLRNVAFELEAANFSQRGDAAAAGAGDEPRPSKITAFSATDNADARRVVSEVRAAAPPLPRSVVVERLQQVADLTPEEFLDLLNLAGELKVPFGVSAVRVADELLIPLVPHLSSKQLLLLLRIVLSTRSQSATLLQAVLDRIVERGPAAPYALPLAKTALKTVAQAPTVFQCVQTDAFVDFLCVVCEAQHTRLRAMEVAACSEPLYALSRRYTDTSPQMERLRYTINLLCAQLDRLLQLRVTSSSVSDRLLECTLLLRMRANPTRYPAVHELLATRAVATERERQRRETHQARILTNVAAPDATAEAATTEEAESLPSRDRVSRWAGLSEADMPQLSRAALSVYAEFAYMYERMVVVKAALTAKDFNLFANHMRRAGLYSLLHGALLFQQGHLDAVVAYSVPEAQAAAQELPQSMPMWFEKAVLETVLAKLTGSRVSSSDSDEEVLKVLGHVHCDAAKVDAVVEMLARSPLRRLQGQRLVWLYVAELARRFGSEETKKALERYLKKTLY</sequence>
<evidence type="ECO:0000313" key="1">
    <source>
        <dbReference type="EMBL" id="KAK7195124.1"/>
    </source>
</evidence>
<proteinExistence type="predicted"/>
<gene>
    <name evidence="1" type="ORF">NESM_000436000</name>
</gene>
<dbReference type="AlphaFoldDB" id="A0AAW0EP08"/>
<accession>A0AAW0EP08</accession>
<reference evidence="1 2" key="1">
    <citation type="journal article" date="2021" name="MBio">
        <title>A New Model Trypanosomatid, Novymonas esmeraldas: Genomic Perception of Its 'Candidatus Pandoraea novymonadis' Endosymbiont.</title>
        <authorList>
            <person name="Zakharova A."/>
            <person name="Saura A."/>
            <person name="Butenko A."/>
            <person name="Podesvova L."/>
            <person name="Warmusova S."/>
            <person name="Kostygov A.Y."/>
            <person name="Nenarokova A."/>
            <person name="Lukes J."/>
            <person name="Opperdoes F.R."/>
            <person name="Yurchenko V."/>
        </authorList>
    </citation>
    <scope>NUCLEOTIDE SEQUENCE [LARGE SCALE GENOMIC DNA]</scope>
    <source>
        <strain evidence="1 2">E262AT.01</strain>
    </source>
</reference>
<keyword evidence="2" id="KW-1185">Reference proteome</keyword>
<name>A0AAW0EP08_9TRYP</name>
<dbReference type="EMBL" id="JAECZO010000048">
    <property type="protein sequence ID" value="KAK7195124.1"/>
    <property type="molecule type" value="Genomic_DNA"/>
</dbReference>